<dbReference type="GO" id="GO:0000981">
    <property type="term" value="F:DNA-binding transcription factor activity, RNA polymerase II-specific"/>
    <property type="evidence" value="ECO:0007669"/>
    <property type="project" value="InterPro"/>
</dbReference>
<evidence type="ECO:0000256" key="2">
    <source>
        <dbReference type="SAM" id="MobiDB-lite"/>
    </source>
</evidence>
<dbReference type="GO" id="GO:0008270">
    <property type="term" value="F:zinc ion binding"/>
    <property type="evidence" value="ECO:0007669"/>
    <property type="project" value="InterPro"/>
</dbReference>
<dbReference type="Proteomes" id="UP001283341">
    <property type="component" value="Unassembled WGS sequence"/>
</dbReference>
<dbReference type="AlphaFoldDB" id="A0AAE0IDR9"/>
<gene>
    <name evidence="4" type="ORF">B0H66DRAFT_555440</name>
</gene>
<dbReference type="SMART" id="SM00066">
    <property type="entry name" value="GAL4"/>
    <property type="match status" value="1"/>
</dbReference>
<dbReference type="InterPro" id="IPR001138">
    <property type="entry name" value="Zn2Cys6_DnaBD"/>
</dbReference>
<evidence type="ECO:0000259" key="3">
    <source>
        <dbReference type="PROSITE" id="PS50048"/>
    </source>
</evidence>
<feature type="region of interest" description="Disordered" evidence="2">
    <location>
        <begin position="47"/>
        <end position="71"/>
    </location>
</feature>
<dbReference type="PROSITE" id="PS50048">
    <property type="entry name" value="ZN2_CY6_FUNGAL_2"/>
    <property type="match status" value="1"/>
</dbReference>
<dbReference type="PANTHER" id="PTHR31668">
    <property type="entry name" value="GLUCOSE TRANSPORT TRANSCRIPTION REGULATOR RGT1-RELATED-RELATED"/>
    <property type="match status" value="1"/>
</dbReference>
<dbReference type="Gene3D" id="4.10.240.10">
    <property type="entry name" value="Zn(2)-C6 fungal-type DNA-binding domain"/>
    <property type="match status" value="1"/>
</dbReference>
<dbReference type="PROSITE" id="PS00463">
    <property type="entry name" value="ZN2_CY6_FUNGAL_1"/>
    <property type="match status" value="1"/>
</dbReference>
<accession>A0AAE0IDR9</accession>
<reference evidence="4" key="1">
    <citation type="journal article" date="2023" name="Mol. Phylogenet. Evol.">
        <title>Genome-scale phylogeny and comparative genomics of the fungal order Sordariales.</title>
        <authorList>
            <person name="Hensen N."/>
            <person name="Bonometti L."/>
            <person name="Westerberg I."/>
            <person name="Brannstrom I.O."/>
            <person name="Guillou S."/>
            <person name="Cros-Aarteil S."/>
            <person name="Calhoun S."/>
            <person name="Haridas S."/>
            <person name="Kuo A."/>
            <person name="Mondo S."/>
            <person name="Pangilinan J."/>
            <person name="Riley R."/>
            <person name="LaButti K."/>
            <person name="Andreopoulos B."/>
            <person name="Lipzen A."/>
            <person name="Chen C."/>
            <person name="Yan M."/>
            <person name="Daum C."/>
            <person name="Ng V."/>
            <person name="Clum A."/>
            <person name="Steindorff A."/>
            <person name="Ohm R.A."/>
            <person name="Martin F."/>
            <person name="Silar P."/>
            <person name="Natvig D.O."/>
            <person name="Lalanne C."/>
            <person name="Gautier V."/>
            <person name="Ament-Velasquez S.L."/>
            <person name="Kruys A."/>
            <person name="Hutchinson M.I."/>
            <person name="Powell A.J."/>
            <person name="Barry K."/>
            <person name="Miller A.N."/>
            <person name="Grigoriev I.V."/>
            <person name="Debuchy R."/>
            <person name="Gladieux P."/>
            <person name="Hiltunen Thoren M."/>
            <person name="Johannesson H."/>
        </authorList>
    </citation>
    <scope>NUCLEOTIDE SEQUENCE</scope>
    <source>
        <strain evidence="4">CBS 118394</strain>
    </source>
</reference>
<dbReference type="GO" id="GO:0005634">
    <property type="term" value="C:nucleus"/>
    <property type="evidence" value="ECO:0007669"/>
    <property type="project" value="TreeGrafter"/>
</dbReference>
<dbReference type="CDD" id="cd00067">
    <property type="entry name" value="GAL4"/>
    <property type="match status" value="1"/>
</dbReference>
<dbReference type="InterPro" id="IPR050797">
    <property type="entry name" value="Carb_Metab_Trans_Reg"/>
</dbReference>
<feature type="domain" description="Zn(2)-C6 fungal-type" evidence="3">
    <location>
        <begin position="12"/>
        <end position="44"/>
    </location>
</feature>
<keyword evidence="1" id="KW-0539">Nucleus</keyword>
<evidence type="ECO:0000313" key="4">
    <source>
        <dbReference type="EMBL" id="KAK3322887.1"/>
    </source>
</evidence>
<dbReference type="PANTHER" id="PTHR31668:SF4">
    <property type="entry name" value="TRANSCRIPTIONAL ACTIVATOR PROTEIN DAL81"/>
    <property type="match status" value="1"/>
</dbReference>
<organism evidence="4 5">
    <name type="scientific">Apodospora peruviana</name>
    <dbReference type="NCBI Taxonomy" id="516989"/>
    <lineage>
        <taxon>Eukaryota</taxon>
        <taxon>Fungi</taxon>
        <taxon>Dikarya</taxon>
        <taxon>Ascomycota</taxon>
        <taxon>Pezizomycotina</taxon>
        <taxon>Sordariomycetes</taxon>
        <taxon>Sordariomycetidae</taxon>
        <taxon>Sordariales</taxon>
        <taxon>Lasiosphaeriaceae</taxon>
        <taxon>Apodospora</taxon>
    </lineage>
</organism>
<dbReference type="Pfam" id="PF00172">
    <property type="entry name" value="Zn_clus"/>
    <property type="match status" value="1"/>
</dbReference>
<protein>
    <recommendedName>
        <fullName evidence="3">Zn(2)-C6 fungal-type domain-containing protein</fullName>
    </recommendedName>
</protein>
<dbReference type="EMBL" id="JAUEDM010000003">
    <property type="protein sequence ID" value="KAK3322887.1"/>
    <property type="molecule type" value="Genomic_DNA"/>
</dbReference>
<proteinExistence type="predicted"/>
<keyword evidence="5" id="KW-1185">Reference proteome</keyword>
<dbReference type="GO" id="GO:0001080">
    <property type="term" value="P:nitrogen catabolite activation of transcription from RNA polymerase II promoter"/>
    <property type="evidence" value="ECO:0007669"/>
    <property type="project" value="TreeGrafter"/>
</dbReference>
<name>A0AAE0IDR9_9PEZI</name>
<dbReference type="InterPro" id="IPR036864">
    <property type="entry name" value="Zn2-C6_fun-type_DNA-bd_sf"/>
</dbReference>
<feature type="compositionally biased region" description="Polar residues" evidence="2">
    <location>
        <begin position="169"/>
        <end position="193"/>
    </location>
</feature>
<feature type="region of interest" description="Disordered" evidence="2">
    <location>
        <begin position="165"/>
        <end position="197"/>
    </location>
</feature>
<dbReference type="SUPFAM" id="SSF57701">
    <property type="entry name" value="Zn2/Cys6 DNA-binding domain"/>
    <property type="match status" value="1"/>
</dbReference>
<evidence type="ECO:0000313" key="5">
    <source>
        <dbReference type="Proteomes" id="UP001283341"/>
    </source>
</evidence>
<evidence type="ECO:0000256" key="1">
    <source>
        <dbReference type="ARBA" id="ARBA00023242"/>
    </source>
</evidence>
<comment type="caution">
    <text evidence="4">The sequence shown here is derived from an EMBL/GenBank/DDBJ whole genome shotgun (WGS) entry which is preliminary data.</text>
</comment>
<sequence>MPRQPNPQNRLACDRCHAQKLRCARQEGQGGCVRCLRANATCVFSPRQRRTVSSKDVSRQPNRKPAPRAAAQTEDFDMELIDSNLLFSGGHPDPPSNTEPVPMDVTAPPAELCLDSQFNADTVIDWSNFLSFRTPSPVPGPAWDLPTGLSNIRSPSPDFWGMTLPGPGASNNLNPGLQEGNNKTAETPSSTESADSDTPLPLVDYIRQLADLNVRLYEHFNALPSLRRSVPGQYMPTTTDDGPMVAIDEIFRMTQSLIDIMIRFYPPAGVSTHLVPDKATLMLLLSCTDRVFDIYELFFTHMRGCIVERRTPVTEDGRPFTVPQLRIGSYAPPQPAALTMHMLIVVMMASHLFDQLQDLLGVWRQSNIDKNTTMGDVDSRDGSTVVRANHEYAEVQLAVGKRSRFPDFTEEAQATIANRARTVAGHIVNARLMVLNMPGMNGSGTFTDFMAAARGDHRPSEPGKGWNIRVVQDTG</sequence>
<reference evidence="4" key="2">
    <citation type="submission" date="2023-06" db="EMBL/GenBank/DDBJ databases">
        <authorList>
            <consortium name="Lawrence Berkeley National Laboratory"/>
            <person name="Haridas S."/>
            <person name="Hensen N."/>
            <person name="Bonometti L."/>
            <person name="Westerberg I."/>
            <person name="Brannstrom I.O."/>
            <person name="Guillou S."/>
            <person name="Cros-Aarteil S."/>
            <person name="Calhoun S."/>
            <person name="Kuo A."/>
            <person name="Mondo S."/>
            <person name="Pangilinan J."/>
            <person name="Riley R."/>
            <person name="Labutti K."/>
            <person name="Andreopoulos B."/>
            <person name="Lipzen A."/>
            <person name="Chen C."/>
            <person name="Yanf M."/>
            <person name="Daum C."/>
            <person name="Ng V."/>
            <person name="Clum A."/>
            <person name="Steindorff A."/>
            <person name="Ohm R."/>
            <person name="Martin F."/>
            <person name="Silar P."/>
            <person name="Natvig D."/>
            <person name="Lalanne C."/>
            <person name="Gautier V."/>
            <person name="Ament-Velasquez S.L."/>
            <person name="Kruys A."/>
            <person name="Hutchinson M.I."/>
            <person name="Powell A.J."/>
            <person name="Barry K."/>
            <person name="Miller A.N."/>
            <person name="Grigoriev I.V."/>
            <person name="Debuchy R."/>
            <person name="Gladieux P."/>
            <person name="Thoren M.H."/>
            <person name="Johannesson H."/>
        </authorList>
    </citation>
    <scope>NUCLEOTIDE SEQUENCE</scope>
    <source>
        <strain evidence="4">CBS 118394</strain>
    </source>
</reference>